<proteinExistence type="inferred from homology"/>
<evidence type="ECO:0000256" key="2">
    <source>
        <dbReference type="SAM" id="MobiDB-lite"/>
    </source>
</evidence>
<feature type="compositionally biased region" description="Acidic residues" evidence="2">
    <location>
        <begin position="1"/>
        <end position="10"/>
    </location>
</feature>
<dbReference type="FunFam" id="3.40.630.10:FF:000101">
    <property type="entry name" value="N-acetylated alpha-linked acidic dipeptidase like 1"/>
    <property type="match status" value="1"/>
</dbReference>
<dbReference type="SUPFAM" id="SSF47672">
    <property type="entry name" value="Transferrin receptor-like dimerisation domain"/>
    <property type="match status" value="1"/>
</dbReference>
<dbReference type="InterPro" id="IPR003137">
    <property type="entry name" value="PA_domain"/>
</dbReference>
<dbReference type="InterPro" id="IPR007484">
    <property type="entry name" value="Peptidase_M28"/>
</dbReference>
<dbReference type="Gene3D" id="3.40.630.10">
    <property type="entry name" value="Zn peptidases"/>
    <property type="match status" value="1"/>
</dbReference>
<dbReference type="InterPro" id="IPR036757">
    <property type="entry name" value="TFR-like_dimer_dom_sf"/>
</dbReference>
<dbReference type="InterPro" id="IPR007365">
    <property type="entry name" value="TFR-like_dimer_dom"/>
</dbReference>
<dbReference type="PANTHER" id="PTHR10404:SF72">
    <property type="entry name" value="ZINC METALLOPROTEASE TRE2-RELATED"/>
    <property type="match status" value="1"/>
</dbReference>
<feature type="compositionally biased region" description="Basic and acidic residues" evidence="2">
    <location>
        <begin position="57"/>
        <end position="66"/>
    </location>
</feature>
<dbReference type="Gene3D" id="3.50.30.30">
    <property type="match status" value="1"/>
</dbReference>
<evidence type="ECO:0000259" key="4">
    <source>
        <dbReference type="Pfam" id="PF02225"/>
    </source>
</evidence>
<keyword evidence="3" id="KW-0472">Membrane</keyword>
<dbReference type="EMBL" id="HG937693">
    <property type="protein sequence ID" value="CDP34200.1"/>
    <property type="molecule type" value="Genomic_DNA"/>
</dbReference>
<feature type="domain" description="Transferrin receptor-like dimerisation" evidence="5">
    <location>
        <begin position="742"/>
        <end position="865"/>
    </location>
</feature>
<dbReference type="Pfam" id="PF04389">
    <property type="entry name" value="Peptidase_M28"/>
    <property type="match status" value="1"/>
</dbReference>
<dbReference type="PANTHER" id="PTHR10404">
    <property type="entry name" value="N-ACETYLATED-ALPHA-LINKED ACIDIC DIPEPTIDASE"/>
    <property type="match status" value="1"/>
</dbReference>
<gene>
    <name evidence="7" type="ORF">GNLVRS02_ARAD1C06952g</name>
</gene>
<keyword evidence="3" id="KW-0812">Transmembrane</keyword>
<feature type="region of interest" description="Disordered" evidence="2">
    <location>
        <begin position="1"/>
        <end position="66"/>
    </location>
</feature>
<keyword evidence="3" id="KW-1133">Transmembrane helix</keyword>
<evidence type="ECO:0000256" key="3">
    <source>
        <dbReference type="SAM" id="Phobius"/>
    </source>
</evidence>
<accession>A0A060SZE5</accession>
<feature type="domain" description="PA" evidence="4">
    <location>
        <begin position="318"/>
        <end position="383"/>
    </location>
</feature>
<organism evidence="7">
    <name type="scientific">Blastobotrys adeninivorans</name>
    <name type="common">Yeast</name>
    <name type="synonym">Arxula adeninivorans</name>
    <dbReference type="NCBI Taxonomy" id="409370"/>
    <lineage>
        <taxon>Eukaryota</taxon>
        <taxon>Fungi</taxon>
        <taxon>Dikarya</taxon>
        <taxon>Ascomycota</taxon>
        <taxon>Saccharomycotina</taxon>
        <taxon>Dipodascomycetes</taxon>
        <taxon>Dipodascales</taxon>
        <taxon>Trichomonascaceae</taxon>
        <taxon>Blastobotrys</taxon>
    </lineage>
</organism>
<dbReference type="InterPro" id="IPR039373">
    <property type="entry name" value="Peptidase_M28B"/>
</dbReference>
<evidence type="ECO:0000259" key="6">
    <source>
        <dbReference type="Pfam" id="PF04389"/>
    </source>
</evidence>
<evidence type="ECO:0000256" key="1">
    <source>
        <dbReference type="ARBA" id="ARBA00005634"/>
    </source>
</evidence>
<dbReference type="AlphaFoldDB" id="A0A060SZE5"/>
<dbReference type="GO" id="GO:0004180">
    <property type="term" value="F:carboxypeptidase activity"/>
    <property type="evidence" value="ECO:0007669"/>
    <property type="project" value="TreeGrafter"/>
</dbReference>
<sequence length="867" mass="96813">MRVPEEDPPAYEEAVTSVDEQENAALLSGQQQGSGRVERHSADRSAAANGSGDDDEGTRRSFDRLYDSDGNDDIDRLADMDVDEAHRDMEQFDIDDSGASSSSVYNRASSASQRFARSINSKIFSPVRNFVIDPVARFWTVTSQRFDGLLSRFGNPLMFKRLLYLLAVALLIFAAVTTGIVPTGVDDPLFAGPFHNRAVLKQFLRDAIDRESLKGQFDYLTSMSHMAGSAGDLTLARYVESEFRSFGLQPVEVSQSDAYMTFPNETNSAMQLKLLDSDGGASFEAVLWEDKVYDHIRDSQKPTRPYHALSPGGSAKGHMVYANYGSKQDFEKLKDLGIDLKEAIVFVQNGRMEPGLKVMLAQEAGASAVVFFSYPAGKDQAWPKGPALPDGGVERGSVGIAALTPGDLLTPGWSSARHTQVIDLELAKNVPKIPSLPISWKNAEPFINAIKSSGKKVDEWTHDGQEAWTGGKDGPQVYLYSDPVVRDRHAIWNVLTKIEGVEQSDRAIIIGAQRDSFCYGGAGAMSGTSVLIELARVFADMSRKLGWRPLRSIYFASWDGSEQNLLGSTEWVEFNVEELRREGVVYINLQDAIAGHTFDATGHPIFDGIMKEILNDVAHPADNTTSLGEDWGDNRVSPYTSVGDYLPFLCHAGIVSLDVAFRGMDFPRHSCFDSNDWMKKFGDPEFEYHRALADVTAFLLLKYADEPLIDFDVRGYAYRLEQALKNVEQYAKEMDGYEEGKLNFNDLHNSVGHLMDSAVRFEEWVREWKDITRAGEPQVLMIHRLSWNIRLTELEKSLLDPNGLPNRNWFKNTIFGPQLWHPIDSKYDWFTFPGVRDLIEAKDWTNAQEYMNNIASRISSTAAKFTG</sequence>
<reference evidence="7" key="1">
    <citation type="submission" date="2014-02" db="EMBL/GenBank/DDBJ databases">
        <authorList>
            <person name="Genoscope - CEA"/>
        </authorList>
    </citation>
    <scope>NUCLEOTIDE SEQUENCE</scope>
    <source>
        <strain evidence="7">LS3</strain>
    </source>
</reference>
<dbReference type="PhylomeDB" id="A0A060SZE5"/>
<feature type="transmembrane region" description="Helical" evidence="3">
    <location>
        <begin position="162"/>
        <end position="181"/>
    </location>
</feature>
<dbReference type="SUPFAM" id="SSF53187">
    <property type="entry name" value="Zn-dependent exopeptidases"/>
    <property type="match status" value="1"/>
</dbReference>
<feature type="domain" description="Peptidase M28" evidence="6">
    <location>
        <begin position="493"/>
        <end position="673"/>
    </location>
</feature>
<dbReference type="InterPro" id="IPR046450">
    <property type="entry name" value="PA_dom_sf"/>
</dbReference>
<dbReference type="Gene3D" id="1.20.930.40">
    <property type="entry name" value="Transferrin receptor-like, dimerisation domain"/>
    <property type="match status" value="1"/>
</dbReference>
<protein>
    <submittedName>
        <fullName evidence="7">ARAD1C06952p</fullName>
    </submittedName>
</protein>
<evidence type="ECO:0000259" key="5">
    <source>
        <dbReference type="Pfam" id="PF04253"/>
    </source>
</evidence>
<dbReference type="SUPFAM" id="SSF52025">
    <property type="entry name" value="PA domain"/>
    <property type="match status" value="1"/>
</dbReference>
<evidence type="ECO:0000313" key="7">
    <source>
        <dbReference type="EMBL" id="CDP34200.1"/>
    </source>
</evidence>
<dbReference type="Pfam" id="PF04253">
    <property type="entry name" value="TFR_dimer"/>
    <property type="match status" value="1"/>
</dbReference>
<comment type="similarity">
    <text evidence="1">Belongs to the peptidase M28 family. M28B subfamily.</text>
</comment>
<name>A0A060SZE5_BLAAD</name>
<reference evidence="7" key="2">
    <citation type="submission" date="2014-06" db="EMBL/GenBank/DDBJ databases">
        <title>The complete genome of Blastobotrys (Arxula) adeninivorans LS3 - a yeast of biotechnological interest.</title>
        <authorList>
            <person name="Kunze G."/>
            <person name="Gaillardin C."/>
            <person name="Czernicka M."/>
            <person name="Durrens P."/>
            <person name="Martin T."/>
            <person name="Boer E."/>
            <person name="Gabaldon T."/>
            <person name="Cruz J."/>
            <person name="Talla E."/>
            <person name="Marck C."/>
            <person name="Goffeau A."/>
            <person name="Barbe V."/>
            <person name="Baret P."/>
            <person name="Baronian K."/>
            <person name="Beier S."/>
            <person name="Bleykasten C."/>
            <person name="Bode R."/>
            <person name="Casaregola S."/>
            <person name="Despons L."/>
            <person name="Fairhead C."/>
            <person name="Giersberg M."/>
            <person name="Gierski P."/>
            <person name="Hahnel U."/>
            <person name="Hartmann A."/>
            <person name="Jankowska D."/>
            <person name="Jubin C."/>
            <person name="Jung P."/>
            <person name="Lafontaine I."/>
            <person name="Leh-Louis V."/>
            <person name="Lemaire M."/>
            <person name="Marcet-Houben M."/>
            <person name="Mascher M."/>
            <person name="Morel G."/>
            <person name="Richard G.-F."/>
            <person name="Riechen J."/>
            <person name="Sacerdot C."/>
            <person name="Sarkar A."/>
            <person name="Savel G."/>
            <person name="Schacherer J."/>
            <person name="Sherman D."/>
            <person name="Straub M.-L."/>
            <person name="Stein N."/>
            <person name="Thierry A."/>
            <person name="Trautwein-Schult A."/>
            <person name="Westhof E."/>
            <person name="Worch S."/>
            <person name="Dujon B."/>
            <person name="Souciet J.-L."/>
            <person name="Wincker P."/>
            <person name="Scholz U."/>
            <person name="Neuveglise N."/>
        </authorList>
    </citation>
    <scope>NUCLEOTIDE SEQUENCE</scope>
    <source>
        <strain evidence="7">LS3</strain>
    </source>
</reference>
<dbReference type="Pfam" id="PF02225">
    <property type="entry name" value="PA"/>
    <property type="match status" value="1"/>
</dbReference>